<name>A0A7E4ZUX0_PANRE</name>
<sequence>MLGLQNEAILFSLHIILLQIGFCGAWGDRIRNPDGSVAIGAVKRAGVVSGLIFFFVGFVFGIAAITLMDYLLDRRKAKQKLKEINTQTQKDKASSVSRPSGSTPAMTPATQRENTRTTKTARSAHVEKDSLKFAVFKKKDSKSKS</sequence>
<keyword evidence="2" id="KW-1133">Transmembrane helix</keyword>
<accession>A0A7E4ZUX0</accession>
<evidence type="ECO:0000256" key="2">
    <source>
        <dbReference type="SAM" id="Phobius"/>
    </source>
</evidence>
<evidence type="ECO:0000256" key="1">
    <source>
        <dbReference type="SAM" id="MobiDB-lite"/>
    </source>
</evidence>
<feature type="transmembrane region" description="Helical" evidence="2">
    <location>
        <begin position="47"/>
        <end position="72"/>
    </location>
</feature>
<feature type="compositionally biased region" description="Polar residues" evidence="1">
    <location>
        <begin position="84"/>
        <end position="121"/>
    </location>
</feature>
<reference evidence="3" key="1">
    <citation type="journal article" date="2013" name="Genetics">
        <title>The draft genome and transcriptome of Panagrellus redivivus are shaped by the harsh demands of a free-living lifestyle.</title>
        <authorList>
            <person name="Srinivasan J."/>
            <person name="Dillman A.R."/>
            <person name="Macchietto M.G."/>
            <person name="Heikkinen L."/>
            <person name="Lakso M."/>
            <person name="Fracchia K.M."/>
            <person name="Antoshechkin I."/>
            <person name="Mortazavi A."/>
            <person name="Wong G."/>
            <person name="Sternberg P.W."/>
        </authorList>
    </citation>
    <scope>NUCLEOTIDE SEQUENCE [LARGE SCALE GENOMIC DNA]</scope>
    <source>
        <strain evidence="3">MT8872</strain>
    </source>
</reference>
<proteinExistence type="predicted"/>
<reference evidence="4" key="2">
    <citation type="submission" date="2020-10" db="UniProtKB">
        <authorList>
            <consortium name="WormBaseParasite"/>
        </authorList>
    </citation>
    <scope>IDENTIFICATION</scope>
</reference>
<protein>
    <submittedName>
        <fullName evidence="4">MARVEL domain-containing protein</fullName>
    </submittedName>
</protein>
<evidence type="ECO:0000313" key="4">
    <source>
        <dbReference type="WBParaSite" id="Pan_g19044.t1"/>
    </source>
</evidence>
<feature type="region of interest" description="Disordered" evidence="1">
    <location>
        <begin position="82"/>
        <end position="126"/>
    </location>
</feature>
<organism evidence="3 4">
    <name type="scientific">Panagrellus redivivus</name>
    <name type="common">Microworm</name>
    <dbReference type="NCBI Taxonomy" id="6233"/>
    <lineage>
        <taxon>Eukaryota</taxon>
        <taxon>Metazoa</taxon>
        <taxon>Ecdysozoa</taxon>
        <taxon>Nematoda</taxon>
        <taxon>Chromadorea</taxon>
        <taxon>Rhabditida</taxon>
        <taxon>Tylenchina</taxon>
        <taxon>Panagrolaimomorpha</taxon>
        <taxon>Panagrolaimoidea</taxon>
        <taxon>Panagrolaimidae</taxon>
        <taxon>Panagrellus</taxon>
    </lineage>
</organism>
<feature type="transmembrane region" description="Helical" evidence="2">
    <location>
        <begin position="7"/>
        <end position="27"/>
    </location>
</feature>
<keyword evidence="3" id="KW-1185">Reference proteome</keyword>
<keyword evidence="2" id="KW-0472">Membrane</keyword>
<keyword evidence="2" id="KW-0812">Transmembrane</keyword>
<dbReference type="AlphaFoldDB" id="A0A7E4ZUX0"/>
<dbReference type="Proteomes" id="UP000492821">
    <property type="component" value="Unassembled WGS sequence"/>
</dbReference>
<evidence type="ECO:0000313" key="3">
    <source>
        <dbReference type="Proteomes" id="UP000492821"/>
    </source>
</evidence>
<dbReference type="WBParaSite" id="Pan_g19044.t1">
    <property type="protein sequence ID" value="Pan_g19044.t1"/>
    <property type="gene ID" value="Pan_g19044"/>
</dbReference>